<keyword evidence="5 7" id="KW-0378">Hydrolase</keyword>
<dbReference type="SUPFAM" id="SSF54211">
    <property type="entry name" value="Ribosomal protein S5 domain 2-like"/>
    <property type="match status" value="1"/>
</dbReference>
<evidence type="ECO:0000256" key="3">
    <source>
        <dbReference type="ARBA" id="ARBA00022722"/>
    </source>
</evidence>
<comment type="caution">
    <text evidence="10">The sequence shown here is derived from an EMBL/GenBank/DDBJ whole genome shotgun (WGS) entry which is preliminary data.</text>
</comment>
<dbReference type="PROSITE" id="PS00648">
    <property type="entry name" value="RIBONUCLEASE_P"/>
    <property type="match status" value="1"/>
</dbReference>
<evidence type="ECO:0000256" key="9">
    <source>
        <dbReference type="SAM" id="Coils"/>
    </source>
</evidence>
<dbReference type="InterPro" id="IPR020539">
    <property type="entry name" value="RNase_P_CS"/>
</dbReference>
<keyword evidence="4 7" id="KW-0255">Endonuclease</keyword>
<sequence length="163" mass="19374">MYSDKRVRLLDPINLQPMTDARRFTFKKQERICSKLLIDKLFGGGKSHSMVAFPLRVVYLVQEKENKTDENPQIKILISVPKKHFKRAVKRNRAKRQIREAYRKNKYLLLDELENNPQKEVLLAFIWLDNQLHETEAVETKVQNLLQRIAEKIEKERKEDATT</sequence>
<proteinExistence type="inferred from homology"/>
<organism evidence="10 11">
    <name type="scientific">Prevotella disiens FB035-09AN</name>
    <dbReference type="NCBI Taxonomy" id="866771"/>
    <lineage>
        <taxon>Bacteria</taxon>
        <taxon>Pseudomonadati</taxon>
        <taxon>Bacteroidota</taxon>
        <taxon>Bacteroidia</taxon>
        <taxon>Bacteroidales</taxon>
        <taxon>Prevotellaceae</taxon>
        <taxon>Prevotella</taxon>
    </lineage>
</organism>
<dbReference type="GO" id="GO:0042781">
    <property type="term" value="F:3'-tRNA processing endoribonuclease activity"/>
    <property type="evidence" value="ECO:0007669"/>
    <property type="project" value="TreeGrafter"/>
</dbReference>
<comment type="subunit">
    <text evidence="7">Consists of a catalytic RNA component (M1 or rnpB) and a protein subunit.</text>
</comment>
<evidence type="ECO:0000256" key="8">
    <source>
        <dbReference type="NCBIfam" id="TIGR00188"/>
    </source>
</evidence>
<keyword evidence="9" id="KW-0175">Coiled coil</keyword>
<feature type="coiled-coil region" evidence="9">
    <location>
        <begin position="128"/>
        <end position="159"/>
    </location>
</feature>
<dbReference type="STRING" id="866771.HMPREF9296_0324"/>
<dbReference type="EMBL" id="AEDO01000014">
    <property type="protein sequence ID" value="EFL46693.1"/>
    <property type="molecule type" value="Genomic_DNA"/>
</dbReference>
<dbReference type="Gene3D" id="3.30.230.10">
    <property type="match status" value="1"/>
</dbReference>
<keyword evidence="2 7" id="KW-0819">tRNA processing</keyword>
<dbReference type="GO" id="GO:0001682">
    <property type="term" value="P:tRNA 5'-leader removal"/>
    <property type="evidence" value="ECO:0007669"/>
    <property type="project" value="UniProtKB-UniRule"/>
</dbReference>
<dbReference type="Proteomes" id="UP000003610">
    <property type="component" value="Unassembled WGS sequence"/>
</dbReference>
<evidence type="ECO:0000313" key="10">
    <source>
        <dbReference type="EMBL" id="EFL46693.1"/>
    </source>
</evidence>
<reference evidence="10 11" key="1">
    <citation type="submission" date="2010-08" db="EMBL/GenBank/DDBJ databases">
        <authorList>
            <person name="Durkin A.S."/>
            <person name="Madupu R."/>
            <person name="Torralba M."/>
            <person name="Gillis M."/>
            <person name="Methe B."/>
            <person name="Sutton G."/>
            <person name="Nelson K.E."/>
        </authorList>
    </citation>
    <scope>NUCLEOTIDE SEQUENCE [LARGE SCALE GENOMIC DNA]</scope>
    <source>
        <strain evidence="10 11">FB035-09AN</strain>
    </source>
</reference>
<dbReference type="GO" id="GO:0000049">
    <property type="term" value="F:tRNA binding"/>
    <property type="evidence" value="ECO:0007669"/>
    <property type="project" value="UniProtKB-UniRule"/>
</dbReference>
<evidence type="ECO:0000256" key="7">
    <source>
        <dbReference type="HAMAP-Rule" id="MF_00227"/>
    </source>
</evidence>
<comment type="function">
    <text evidence="1 7">RNaseP catalyzes the removal of the 5'-leader sequence from pre-tRNA to produce the mature 5'-terminus. It can also cleave other RNA substrates such as 4.5S RNA. The protein component plays an auxiliary but essential role in vivo by binding to the 5'-leader sequence and broadening the substrate specificity of the ribozyme.</text>
</comment>
<dbReference type="EC" id="3.1.26.5" evidence="7 8"/>
<name>E1KP97_9BACT</name>
<dbReference type="NCBIfam" id="TIGR00188">
    <property type="entry name" value="rnpA"/>
    <property type="match status" value="1"/>
</dbReference>
<dbReference type="GO" id="GO:0004526">
    <property type="term" value="F:ribonuclease P activity"/>
    <property type="evidence" value="ECO:0007669"/>
    <property type="project" value="UniProtKB-UniRule"/>
</dbReference>
<comment type="catalytic activity">
    <reaction evidence="7">
        <text>Endonucleolytic cleavage of RNA, removing 5'-extranucleotides from tRNA precursor.</text>
        <dbReference type="EC" id="3.1.26.5"/>
    </reaction>
</comment>
<keyword evidence="6 7" id="KW-0694">RNA-binding</keyword>
<dbReference type="AlphaFoldDB" id="E1KP97"/>
<dbReference type="GO" id="GO:0030677">
    <property type="term" value="C:ribonuclease P complex"/>
    <property type="evidence" value="ECO:0007669"/>
    <property type="project" value="TreeGrafter"/>
</dbReference>
<dbReference type="Pfam" id="PF00825">
    <property type="entry name" value="Ribonuclease_P"/>
    <property type="match status" value="1"/>
</dbReference>
<accession>E1KP97</accession>
<protein>
    <recommendedName>
        <fullName evidence="7 8">Ribonuclease P protein component</fullName>
        <shortName evidence="7">RNase P protein</shortName>
        <shortName evidence="7">RNaseP protein</shortName>
        <ecNumber evidence="7 8">3.1.26.5</ecNumber>
    </recommendedName>
    <alternativeName>
        <fullName evidence="7">Protein C5</fullName>
    </alternativeName>
</protein>
<keyword evidence="3 7" id="KW-0540">Nuclease</keyword>
<dbReference type="HAMAP" id="MF_00227">
    <property type="entry name" value="RNase_P"/>
    <property type="match status" value="1"/>
</dbReference>
<dbReference type="PANTHER" id="PTHR33992:SF1">
    <property type="entry name" value="RIBONUCLEASE P PROTEIN COMPONENT"/>
    <property type="match status" value="1"/>
</dbReference>
<evidence type="ECO:0000256" key="1">
    <source>
        <dbReference type="ARBA" id="ARBA00002663"/>
    </source>
</evidence>
<gene>
    <name evidence="7 10" type="primary">rnpA</name>
    <name evidence="10" type="ORF">HMPREF9296_0324</name>
</gene>
<evidence type="ECO:0000256" key="6">
    <source>
        <dbReference type="ARBA" id="ARBA00022884"/>
    </source>
</evidence>
<dbReference type="eggNOG" id="COG0594">
    <property type="taxonomic scope" value="Bacteria"/>
</dbReference>
<dbReference type="InterPro" id="IPR000100">
    <property type="entry name" value="RNase_P"/>
</dbReference>
<evidence type="ECO:0000256" key="2">
    <source>
        <dbReference type="ARBA" id="ARBA00022694"/>
    </source>
</evidence>
<evidence type="ECO:0000313" key="11">
    <source>
        <dbReference type="Proteomes" id="UP000003610"/>
    </source>
</evidence>
<dbReference type="PANTHER" id="PTHR33992">
    <property type="entry name" value="RIBONUCLEASE P PROTEIN COMPONENT"/>
    <property type="match status" value="1"/>
</dbReference>
<dbReference type="InterPro" id="IPR014721">
    <property type="entry name" value="Ribsml_uS5_D2-typ_fold_subgr"/>
</dbReference>
<dbReference type="InterPro" id="IPR020568">
    <property type="entry name" value="Ribosomal_Su5_D2-typ_SF"/>
</dbReference>
<comment type="similarity">
    <text evidence="7">Belongs to the RnpA family.</text>
</comment>
<evidence type="ECO:0000256" key="5">
    <source>
        <dbReference type="ARBA" id="ARBA00022801"/>
    </source>
</evidence>
<evidence type="ECO:0000256" key="4">
    <source>
        <dbReference type="ARBA" id="ARBA00022759"/>
    </source>
</evidence>